<feature type="disulfide bond" evidence="2">
    <location>
        <begin position="361"/>
        <end position="373"/>
    </location>
</feature>
<organism evidence="4 5">
    <name type="scientific">Limulus polyphemus</name>
    <name type="common">Atlantic horseshoe crab</name>
    <dbReference type="NCBI Taxonomy" id="6850"/>
    <lineage>
        <taxon>Eukaryota</taxon>
        <taxon>Metazoa</taxon>
        <taxon>Ecdysozoa</taxon>
        <taxon>Arthropoda</taxon>
        <taxon>Chelicerata</taxon>
        <taxon>Merostomata</taxon>
        <taxon>Xiphosura</taxon>
        <taxon>Limulidae</taxon>
        <taxon>Limulus</taxon>
    </lineage>
</organism>
<evidence type="ECO:0000256" key="1">
    <source>
        <dbReference type="ARBA" id="ARBA00023157"/>
    </source>
</evidence>
<feature type="disulfide bond" evidence="2">
    <location>
        <begin position="340"/>
        <end position="355"/>
    </location>
</feature>
<dbReference type="PRINTS" id="PR00261">
    <property type="entry name" value="LDLRECEPTOR"/>
</dbReference>
<evidence type="ECO:0000313" key="5">
    <source>
        <dbReference type="RefSeq" id="XP_022256044.1"/>
    </source>
</evidence>
<dbReference type="InterPro" id="IPR006149">
    <property type="entry name" value="EB_dom"/>
</dbReference>
<dbReference type="InterPro" id="IPR036055">
    <property type="entry name" value="LDL_receptor-like_sf"/>
</dbReference>
<name>A0ABM1TJI8_LIMPO</name>
<dbReference type="GeneID" id="106471731"/>
<feature type="disulfide bond" evidence="2">
    <location>
        <begin position="301"/>
        <end position="316"/>
    </location>
</feature>
<feature type="non-terminal residue" evidence="5">
    <location>
        <position position="440"/>
    </location>
</feature>
<proteinExistence type="predicted"/>
<dbReference type="PANTHER" id="PTHR39069:SF1">
    <property type="entry name" value="ECDYSONE-INDUCIBLE GENE E1, ISOFORM A"/>
    <property type="match status" value="1"/>
</dbReference>
<gene>
    <name evidence="5" type="primary">LOC106471731</name>
</gene>
<feature type="disulfide bond" evidence="2">
    <location>
        <begin position="410"/>
        <end position="428"/>
    </location>
</feature>
<reference evidence="5" key="1">
    <citation type="submission" date="2025-08" db="UniProtKB">
        <authorList>
            <consortium name="RefSeq"/>
        </authorList>
    </citation>
    <scope>IDENTIFICATION</scope>
    <source>
        <tissue evidence="5">Muscle</tissue>
    </source>
</reference>
<protein>
    <submittedName>
        <fullName evidence="5">Sortilin-related receptor-like</fullName>
    </submittedName>
</protein>
<dbReference type="PANTHER" id="PTHR39069">
    <property type="entry name" value="ECDYSONE-INDUCIBLE GENE E1, ISOFORM A"/>
    <property type="match status" value="1"/>
</dbReference>
<dbReference type="PROSITE" id="PS01209">
    <property type="entry name" value="LDLRA_1"/>
    <property type="match status" value="3"/>
</dbReference>
<feature type="disulfide bond" evidence="2">
    <location>
        <begin position="328"/>
        <end position="346"/>
    </location>
</feature>
<dbReference type="CDD" id="cd00112">
    <property type="entry name" value="LDLa"/>
    <property type="match status" value="4"/>
</dbReference>
<dbReference type="SUPFAM" id="SSF57424">
    <property type="entry name" value="LDL receptor-like module"/>
    <property type="match status" value="4"/>
</dbReference>
<dbReference type="InterPro" id="IPR023415">
    <property type="entry name" value="LDLR_class-A_CS"/>
</dbReference>
<evidence type="ECO:0000313" key="4">
    <source>
        <dbReference type="Proteomes" id="UP000694941"/>
    </source>
</evidence>
<sequence>VFVPIDFSSAQTSDVSRPSPSFRRMDIVPTSMKIGATCRSSLVCLMFIPNSFCDWNSEECRCRPYYVLYNETTCLPPSLLGFGCAVDDQCQLKVKDSECVNGLCQCQHGFLPLRRDKCLPPAKVDEYCLNPEQCRIADKYTYCDWIIPRIYGKCRCPLGFLYTKDNRCLPHLGNKCKSSRDCEEATPDSLCRKLGKTSVCTCRPGFTPSKNRLRCRLDEQHTETLTLHETEEHLSLITVVSLGKQCSSTVQCQTRDPFSICKEGICQCIFSTPTCNALSTGCHNDTFQCRNGVCISWYFVCDGQKNCADGSDEDDCVPHNCPKESFQCKDGKCISRETVCNGKWECPDGSDEAQCYRGVSCDKNAFQCSSGQCLPQYSFCNAVTDCLDKSDENPDLCDKGASCPSNSFRCSNGKCRSTAILCSGLDGCGDNSDENRCEVC</sequence>
<evidence type="ECO:0000256" key="2">
    <source>
        <dbReference type="PROSITE-ProRule" id="PRU00124"/>
    </source>
</evidence>
<dbReference type="Pfam" id="PF00057">
    <property type="entry name" value="Ldl_recept_a"/>
    <property type="match status" value="4"/>
</dbReference>
<dbReference type="Pfam" id="PF01683">
    <property type="entry name" value="EB"/>
    <property type="match status" value="1"/>
</dbReference>
<feature type="disulfide bond" evidence="2">
    <location>
        <begin position="368"/>
        <end position="386"/>
    </location>
</feature>
<accession>A0ABM1TJI8</accession>
<feature type="disulfide bond" evidence="2">
    <location>
        <begin position="403"/>
        <end position="415"/>
    </location>
</feature>
<keyword evidence="1 2" id="KW-1015">Disulfide bond</keyword>
<dbReference type="Gene3D" id="4.10.400.10">
    <property type="entry name" value="Low-density Lipoprotein Receptor"/>
    <property type="match status" value="4"/>
</dbReference>
<feature type="non-terminal residue" evidence="5">
    <location>
        <position position="1"/>
    </location>
</feature>
<dbReference type="Proteomes" id="UP000694941">
    <property type="component" value="Unplaced"/>
</dbReference>
<comment type="caution">
    <text evidence="2">Lacks conserved residue(s) required for the propagation of feature annotation.</text>
</comment>
<dbReference type="PROSITE" id="PS50068">
    <property type="entry name" value="LDLRA_2"/>
    <property type="match status" value="4"/>
</dbReference>
<evidence type="ECO:0000259" key="3">
    <source>
        <dbReference type="Pfam" id="PF01683"/>
    </source>
</evidence>
<feature type="disulfide bond" evidence="2">
    <location>
        <begin position="282"/>
        <end position="294"/>
    </location>
</feature>
<dbReference type="RefSeq" id="XP_022256044.1">
    <property type="nucleotide sequence ID" value="XM_022400336.1"/>
</dbReference>
<dbReference type="InterPro" id="IPR002172">
    <property type="entry name" value="LDrepeatLR_classA_rpt"/>
</dbReference>
<feature type="domain" description="EB" evidence="3">
    <location>
        <begin position="62"/>
        <end position="118"/>
    </location>
</feature>
<feature type="disulfide bond" evidence="2">
    <location>
        <begin position="289"/>
        <end position="307"/>
    </location>
</feature>
<dbReference type="SMART" id="SM00192">
    <property type="entry name" value="LDLa"/>
    <property type="match status" value="4"/>
</dbReference>
<keyword evidence="4" id="KW-1185">Reference proteome</keyword>
<feature type="disulfide bond" evidence="2">
    <location>
        <begin position="321"/>
        <end position="333"/>
    </location>
</feature>
<feature type="disulfide bond" evidence="2">
    <location>
        <begin position="422"/>
        <end position="437"/>
    </location>
</feature>